<dbReference type="InterPro" id="IPR038056">
    <property type="entry name" value="YjbR-like_sf"/>
</dbReference>
<evidence type="ECO:0000313" key="2">
    <source>
        <dbReference type="Proteomes" id="UP000293331"/>
    </source>
</evidence>
<reference evidence="1 2" key="1">
    <citation type="submission" date="2019-02" db="EMBL/GenBank/DDBJ databases">
        <title>Bacterial novel species Mucilaginibacter sp. 17JY9-4 isolated from soil.</title>
        <authorList>
            <person name="Jung H.-Y."/>
        </authorList>
    </citation>
    <scope>NUCLEOTIDE SEQUENCE [LARGE SCALE GENOMIC DNA]</scope>
    <source>
        <strain evidence="1 2">17JY9-4</strain>
    </source>
</reference>
<dbReference type="InterPro" id="IPR058532">
    <property type="entry name" value="YjbR/MT2646/Rv2570-like"/>
</dbReference>
<dbReference type="Pfam" id="PF04237">
    <property type="entry name" value="YjbR"/>
    <property type="match status" value="1"/>
</dbReference>
<protein>
    <submittedName>
        <fullName evidence="1">MmcQ/YjbR family DNA-binding protein</fullName>
    </submittedName>
</protein>
<dbReference type="Proteomes" id="UP000293331">
    <property type="component" value="Unassembled WGS sequence"/>
</dbReference>
<keyword evidence="2" id="KW-1185">Reference proteome</keyword>
<organism evidence="1 2">
    <name type="scientific">Mucilaginibacter terrigena</name>
    <dbReference type="NCBI Taxonomy" id="2492395"/>
    <lineage>
        <taxon>Bacteria</taxon>
        <taxon>Pseudomonadati</taxon>
        <taxon>Bacteroidota</taxon>
        <taxon>Sphingobacteriia</taxon>
        <taxon>Sphingobacteriales</taxon>
        <taxon>Sphingobacteriaceae</taxon>
        <taxon>Mucilaginibacter</taxon>
    </lineage>
</organism>
<comment type="caution">
    <text evidence="1">The sequence shown here is derived from an EMBL/GenBank/DDBJ whole genome shotgun (WGS) entry which is preliminary data.</text>
</comment>
<keyword evidence="1" id="KW-0238">DNA-binding</keyword>
<dbReference type="AlphaFoldDB" id="A0A4Q5LPW8"/>
<gene>
    <name evidence="1" type="ORF">EWM62_05825</name>
</gene>
<proteinExistence type="predicted"/>
<dbReference type="GO" id="GO:0003677">
    <property type="term" value="F:DNA binding"/>
    <property type="evidence" value="ECO:0007669"/>
    <property type="project" value="UniProtKB-KW"/>
</dbReference>
<dbReference type="Gene3D" id="3.90.1150.30">
    <property type="match status" value="1"/>
</dbReference>
<dbReference type="RefSeq" id="WP_129875716.1">
    <property type="nucleotide sequence ID" value="NZ_SEWG01000002.1"/>
</dbReference>
<sequence>MVDVETIRKVALSLPEVTEEPHFEKTSFRVNKKIFATMVSEHNRATVKLSPAEQDIFCTFDSTVIFPVPNKWGKQGWTHINLQTVKEEMINEIIKAAYCEIAPKHLAALVSFE</sequence>
<dbReference type="OrthoDB" id="277063at2"/>
<dbReference type="EMBL" id="SEWG01000002">
    <property type="protein sequence ID" value="RYU91457.1"/>
    <property type="molecule type" value="Genomic_DNA"/>
</dbReference>
<dbReference type="SUPFAM" id="SSF142906">
    <property type="entry name" value="YjbR-like"/>
    <property type="match status" value="1"/>
</dbReference>
<accession>A0A4Q5LPW8</accession>
<name>A0A4Q5LPW8_9SPHI</name>
<evidence type="ECO:0000313" key="1">
    <source>
        <dbReference type="EMBL" id="RYU91457.1"/>
    </source>
</evidence>